<name>A0AC61RV16_9FIRM</name>
<proteinExistence type="predicted"/>
<keyword evidence="2" id="KW-1185">Reference proteome</keyword>
<comment type="caution">
    <text evidence="1">The sequence shown here is derived from an EMBL/GenBank/DDBJ whole genome shotgun (WGS) entry which is preliminary data.</text>
</comment>
<dbReference type="Proteomes" id="UP000304953">
    <property type="component" value="Unassembled WGS sequence"/>
</dbReference>
<reference evidence="1" key="1">
    <citation type="submission" date="2019-04" db="EMBL/GenBank/DDBJ databases">
        <title>Microbes associate with the intestines of laboratory mice.</title>
        <authorList>
            <person name="Navarre W."/>
            <person name="Wong E."/>
            <person name="Huang K."/>
            <person name="Tropini C."/>
            <person name="Ng K."/>
            <person name="Yu B."/>
        </authorList>
    </citation>
    <scope>NUCLEOTIDE SEQUENCE</scope>
    <source>
        <strain evidence="1">NM01_1-7b</strain>
    </source>
</reference>
<protein>
    <submittedName>
        <fullName evidence="1">Glycosyltransferase family 2 protein</fullName>
    </submittedName>
</protein>
<gene>
    <name evidence="1" type="ORF">E5329_13105</name>
</gene>
<dbReference type="EMBL" id="SRYA01000024">
    <property type="protein sequence ID" value="TGY95777.1"/>
    <property type="molecule type" value="Genomic_DNA"/>
</dbReference>
<evidence type="ECO:0000313" key="1">
    <source>
        <dbReference type="EMBL" id="TGY95777.1"/>
    </source>
</evidence>
<sequence>MNEQYELTILMPCLNEAETLAVCIGKARKYLEESGVNGEILIADNGSTDGSQQIAEDNGARVVNVPEKGYGAALIGGCNGALGKYVIMGDADDSYDFLHLGPFVEKLREGYDLVMGNRFKGGIEPGAMPPLHRYLGNPVLSFIARLFFPCKIGDYHCGLRGYNRESILKLGLVTTGMEYASEMVVKSTLNHLKIAEVPTTLKKDGRSHAPHLRSWSDGWRHLKFLLMHSPNWLFMYPGLILFFLGLVLTVILSLGNIRIGSVGLGVHTLMYSAAAMMVGFNLVMFSLFVRSYASVTGFIPTESKLDRWLEDISTEKGVVIGLLLFLAGIIITIIAFCIWGNTGFGGLSPENMMRITIPAMLLIVVGIEVIFGSFFIGILHIRHK</sequence>
<organism evidence="1 2">
    <name type="scientific">Petralouisia muris</name>
    <dbReference type="NCBI Taxonomy" id="3032872"/>
    <lineage>
        <taxon>Bacteria</taxon>
        <taxon>Bacillati</taxon>
        <taxon>Bacillota</taxon>
        <taxon>Clostridia</taxon>
        <taxon>Lachnospirales</taxon>
        <taxon>Lachnospiraceae</taxon>
        <taxon>Petralouisia</taxon>
    </lineage>
</organism>
<evidence type="ECO:0000313" key="2">
    <source>
        <dbReference type="Proteomes" id="UP000304953"/>
    </source>
</evidence>
<accession>A0AC61RV16</accession>